<dbReference type="EMBL" id="HF935210">
    <property type="protein sequence ID" value="CCX04599.1"/>
    <property type="molecule type" value="Genomic_DNA"/>
</dbReference>
<dbReference type="CDD" id="cd02440">
    <property type="entry name" value="AdoMet_MTases"/>
    <property type="match status" value="1"/>
</dbReference>
<dbReference type="STRING" id="1076935.U4KYB9"/>
<organism evidence="2 3">
    <name type="scientific">Pyronema omphalodes (strain CBS 100304)</name>
    <name type="common">Pyronema confluens</name>
    <dbReference type="NCBI Taxonomy" id="1076935"/>
    <lineage>
        <taxon>Eukaryota</taxon>
        <taxon>Fungi</taxon>
        <taxon>Dikarya</taxon>
        <taxon>Ascomycota</taxon>
        <taxon>Pezizomycotina</taxon>
        <taxon>Pezizomycetes</taxon>
        <taxon>Pezizales</taxon>
        <taxon>Pyronemataceae</taxon>
        <taxon>Pyronema</taxon>
    </lineage>
</organism>
<dbReference type="AlphaFoldDB" id="U4KYB9"/>
<gene>
    <name evidence="2" type="ORF">PCON_02965</name>
</gene>
<keyword evidence="2" id="KW-0489">Methyltransferase</keyword>
<dbReference type="GO" id="GO:0032259">
    <property type="term" value="P:methylation"/>
    <property type="evidence" value="ECO:0007669"/>
    <property type="project" value="UniProtKB-KW"/>
</dbReference>
<evidence type="ECO:0000256" key="1">
    <source>
        <dbReference type="SAM" id="MobiDB-lite"/>
    </source>
</evidence>
<protein>
    <submittedName>
        <fullName evidence="2">Similar to Demethylmenaquinone methyltransferase acc. no. Q9RRT0</fullName>
    </submittedName>
</protein>
<dbReference type="GO" id="GO:0008168">
    <property type="term" value="F:methyltransferase activity"/>
    <property type="evidence" value="ECO:0007669"/>
    <property type="project" value="UniProtKB-KW"/>
</dbReference>
<accession>U4KYB9</accession>
<dbReference type="InterPro" id="IPR029063">
    <property type="entry name" value="SAM-dependent_MTases_sf"/>
</dbReference>
<proteinExistence type="predicted"/>
<name>U4KYB9_PYROM</name>
<dbReference type="Gene3D" id="3.40.50.150">
    <property type="entry name" value="Vaccinia Virus protein VP39"/>
    <property type="match status" value="1"/>
</dbReference>
<dbReference type="SUPFAM" id="SSF53335">
    <property type="entry name" value="S-adenosyl-L-methionine-dependent methyltransferases"/>
    <property type="match status" value="1"/>
</dbReference>
<feature type="region of interest" description="Disordered" evidence="1">
    <location>
        <begin position="1"/>
        <end position="24"/>
    </location>
</feature>
<dbReference type="PANTHER" id="PTHR43591">
    <property type="entry name" value="METHYLTRANSFERASE"/>
    <property type="match status" value="1"/>
</dbReference>
<keyword evidence="2" id="KW-0808">Transferase</keyword>
<dbReference type="eggNOG" id="ENOG502S6PS">
    <property type="taxonomic scope" value="Eukaryota"/>
</dbReference>
<dbReference type="Pfam" id="PF13489">
    <property type="entry name" value="Methyltransf_23"/>
    <property type="match status" value="1"/>
</dbReference>
<reference evidence="2 3" key="1">
    <citation type="journal article" date="2013" name="PLoS Genet.">
        <title>The genome and development-dependent transcriptomes of Pyronema confluens: a window into fungal evolution.</title>
        <authorList>
            <person name="Traeger S."/>
            <person name="Altegoer F."/>
            <person name="Freitag M."/>
            <person name="Gabaldon T."/>
            <person name="Kempken F."/>
            <person name="Kumar A."/>
            <person name="Marcet-Houben M."/>
            <person name="Poggeler S."/>
            <person name="Stajich J.E."/>
            <person name="Nowrousian M."/>
        </authorList>
    </citation>
    <scope>NUCLEOTIDE SEQUENCE [LARGE SCALE GENOMIC DNA]</scope>
    <source>
        <strain evidence="3">CBS 100304</strain>
        <tissue evidence="2">Vegetative mycelium</tissue>
    </source>
</reference>
<dbReference type="PANTHER" id="PTHR43591:SF10">
    <property type="entry name" value="ABC TRANSMEMBRANE TYPE-1 DOMAIN-CONTAINING PROTEIN-RELATED"/>
    <property type="match status" value="1"/>
</dbReference>
<evidence type="ECO:0000313" key="3">
    <source>
        <dbReference type="Proteomes" id="UP000018144"/>
    </source>
</evidence>
<keyword evidence="3" id="KW-1185">Reference proteome</keyword>
<sequence length="341" mass="38938">MTDILEVDPEVRRNPDDEDYASTGYDTSIASLSSSVHEYIFENGRRYHAYYGPDQYLMPQDEKEKDRLDLHHEIILQLFEGQLHQAPLQNPHRILDVGTGTGIWAIGRYPILRTKRALSGNMADKFPEAEVIGTDLSPIQSGWVPANCRFEVDDATLDWTYTDNHFDFIHGRSVGQGFDDWGKLLSEMKCCTVPGGWVEICECGIRANCDDGTMADNNACKIFIDLLRQALIKIKRPPIDDIETLRQRFEATGFEDIRIKTVKEPIGPWTRDERMKKIGAMVLLHCESVYEAYGVATFTKLLGMDRDEAKRICENAIASSRNKNYHLYSIFYNVCGRKPLE</sequence>
<evidence type="ECO:0000313" key="2">
    <source>
        <dbReference type="EMBL" id="CCX04599.1"/>
    </source>
</evidence>
<dbReference type="OrthoDB" id="2013972at2759"/>
<dbReference type="Proteomes" id="UP000018144">
    <property type="component" value="Unassembled WGS sequence"/>
</dbReference>